<comment type="caution">
    <text evidence="1">The sequence shown here is derived from an EMBL/GenBank/DDBJ whole genome shotgun (WGS) entry which is preliminary data.</text>
</comment>
<protein>
    <submittedName>
        <fullName evidence="1">Uncharacterized protein</fullName>
    </submittedName>
</protein>
<dbReference type="EMBL" id="JASBWT010000008">
    <property type="protein sequence ID" value="KAJ9102381.1"/>
    <property type="molecule type" value="Genomic_DNA"/>
</dbReference>
<organism evidence="1 2">
    <name type="scientific">Naganishia friedmannii</name>
    <dbReference type="NCBI Taxonomy" id="89922"/>
    <lineage>
        <taxon>Eukaryota</taxon>
        <taxon>Fungi</taxon>
        <taxon>Dikarya</taxon>
        <taxon>Basidiomycota</taxon>
        <taxon>Agaricomycotina</taxon>
        <taxon>Tremellomycetes</taxon>
        <taxon>Filobasidiales</taxon>
        <taxon>Filobasidiaceae</taxon>
        <taxon>Naganishia</taxon>
    </lineage>
</organism>
<accession>A0ACC2VTC9</accession>
<sequence length="92" mass="10481">MSQFSQSFRTRDAAAQVSLEVLERPEGLVNTKPSPNFAILCRLFESLRDKPQKRKEQITSMIQVSRRLLWIINGGTMSGQIFTRSSASCYLK</sequence>
<dbReference type="Proteomes" id="UP001227268">
    <property type="component" value="Unassembled WGS sequence"/>
</dbReference>
<evidence type="ECO:0000313" key="2">
    <source>
        <dbReference type="Proteomes" id="UP001227268"/>
    </source>
</evidence>
<name>A0ACC2VTC9_9TREE</name>
<proteinExistence type="predicted"/>
<keyword evidence="2" id="KW-1185">Reference proteome</keyword>
<evidence type="ECO:0000313" key="1">
    <source>
        <dbReference type="EMBL" id="KAJ9102381.1"/>
    </source>
</evidence>
<gene>
    <name evidence="1" type="ORF">QFC21_002781</name>
</gene>
<reference evidence="1" key="1">
    <citation type="submission" date="2023-04" db="EMBL/GenBank/DDBJ databases">
        <title>Draft Genome sequencing of Naganishia species isolated from polar environments using Oxford Nanopore Technology.</title>
        <authorList>
            <person name="Leo P."/>
            <person name="Venkateswaran K."/>
        </authorList>
    </citation>
    <scope>NUCLEOTIDE SEQUENCE</scope>
    <source>
        <strain evidence="1">MNA-CCFEE 5423</strain>
    </source>
</reference>